<evidence type="ECO:0000313" key="4">
    <source>
        <dbReference type="EMBL" id="AMB21638.1"/>
    </source>
</evidence>
<evidence type="ECO:0000313" key="6">
    <source>
        <dbReference type="Proteomes" id="UP000101183"/>
    </source>
</evidence>
<reference evidence="3" key="2">
    <citation type="journal article" date="2015" name="Can. J. Microbiol.">
        <title>Characterization and Prevalence of A New Fatal Genotype CyHV-2 in Mainland China.</title>
        <authorList>
            <person name="Li L."/>
            <person name="Luo Y."/>
            <person name="Gao Z."/>
            <person name="Huang J."/>
            <person name="Zheng X."/>
            <person name="Nie H."/>
            <person name="Zhang J."/>
            <person name="Lin L."/>
            <person name="Yuan J."/>
        </authorList>
    </citation>
    <scope>NUCLEOTIDE SEQUENCE [LARGE SCALE GENOMIC DNA]</scope>
    <source>
        <strain evidence="3">SY-C1</strain>
    </source>
</reference>
<dbReference type="Proteomes" id="UP000126788">
    <property type="component" value="Genome"/>
</dbReference>
<dbReference type="EMBL" id="KM200722">
    <property type="protein sequence ID" value="AKC02015.1"/>
    <property type="molecule type" value="Genomic_DNA"/>
</dbReference>
<dbReference type="EMBL" id="MN593216">
    <property type="protein sequence ID" value="QIV66885.1"/>
    <property type="molecule type" value="Genomic_DNA"/>
</dbReference>
<dbReference type="EMBL" id="JQ815364">
    <property type="protein sequence ID" value="AFJ20500.1"/>
    <property type="molecule type" value="Genomic_DNA"/>
</dbReference>
<organism evidence="2 6">
    <name type="scientific">Cyprinid herpesvirus 2</name>
    <name type="common">CyHV-2</name>
    <dbReference type="NCBI Taxonomy" id="317878"/>
    <lineage>
        <taxon>Viruses</taxon>
        <taxon>Duplodnaviria</taxon>
        <taxon>Heunggongvirae</taxon>
        <taxon>Peploviricota</taxon>
        <taxon>Herviviricetes</taxon>
        <taxon>Herpesvirales</taxon>
        <taxon>Alloherpesviridae</taxon>
        <taxon>Cyvirus</taxon>
        <taxon>Cyvirus cyprinidallo2</taxon>
    </lineage>
</organism>
<accession>K7PCN2</accession>
<evidence type="ECO:0000313" key="8">
    <source>
        <dbReference type="Proteomes" id="UP000142765"/>
    </source>
</evidence>
<evidence type="ECO:0000313" key="5">
    <source>
        <dbReference type="EMBL" id="QIV66885.1"/>
    </source>
</evidence>
<dbReference type="Proteomes" id="UP000142765">
    <property type="component" value="Segment"/>
</dbReference>
<dbReference type="RefSeq" id="YP_007003888.1">
    <property type="nucleotide sequence ID" value="NC_019495.1"/>
</dbReference>
<reference evidence="4 8" key="3">
    <citation type="submission" date="2015-08" db="EMBL/GenBank/DDBJ databases">
        <authorList>
            <person name="Babu N.S."/>
            <person name="Beckwith C.J."/>
            <person name="Beseler K.G."/>
            <person name="Brison A."/>
            <person name="Carone J.V."/>
            <person name="Caskin T.P."/>
            <person name="Diamond M."/>
            <person name="Durham M.E."/>
            <person name="Foxe J.M."/>
            <person name="Go M."/>
            <person name="Henderson B.A."/>
            <person name="Jones I.B."/>
            <person name="McGettigan J.A."/>
            <person name="Micheletti S.J."/>
            <person name="Nasrallah M.E."/>
            <person name="Ortiz D."/>
            <person name="Piller C.R."/>
            <person name="Privatt S.R."/>
            <person name="Schneider S.L."/>
            <person name="Sharp S."/>
            <person name="Smith T.C."/>
            <person name="Stanton J.D."/>
            <person name="Ullery H.E."/>
            <person name="Wilson R.J."/>
            <person name="Serrano M.G."/>
            <person name="Buck G."/>
            <person name="Lee V."/>
            <person name="Wang Y."/>
            <person name="Carvalho R."/>
            <person name="Voegtly L."/>
            <person name="Shi R."/>
            <person name="Duckworth R."/>
            <person name="Johnson A."/>
            <person name="Loviza R."/>
            <person name="Walstead R."/>
            <person name="Shah Z."/>
            <person name="Kiflezghi M."/>
            <person name="Wade K."/>
            <person name="Ball S.L."/>
            <person name="Bradley K.W."/>
            <person name="Asai D.J."/>
            <person name="Bowman C.A."/>
            <person name="Russell D.A."/>
            <person name="Pope W.H."/>
            <person name="Jacobs-Sera D."/>
            <person name="Hendrix R.W."/>
            <person name="Hatfull G.F."/>
        </authorList>
    </citation>
    <scope>NUCLEOTIDE SEQUENCE [LARGE SCALE GENOMIC DNA]</scope>
    <source>
        <strain evidence="4">SY</strain>
    </source>
</reference>
<proteinExistence type="predicted"/>
<name>K7PCN2_CYHV2</name>
<feature type="region of interest" description="Disordered" evidence="1">
    <location>
        <begin position="329"/>
        <end position="350"/>
    </location>
</feature>
<keyword evidence="6" id="KW-1185">Reference proteome</keyword>
<evidence type="ECO:0000313" key="7">
    <source>
        <dbReference type="Proteomes" id="UP000126788"/>
    </source>
</evidence>
<evidence type="ECO:0000313" key="3">
    <source>
        <dbReference type="EMBL" id="AKC02015.1"/>
    </source>
</evidence>
<gene>
    <name evidence="2" type="ORF">CyHV2_ORF69</name>
</gene>
<reference evidence="2 6" key="1">
    <citation type="journal article" date="2013" name="J. Virol.">
        <title>Comparative genomics of carp herpesviruses.</title>
        <authorList>
            <person name="Davison A.J."/>
            <person name="Kurobe T."/>
            <person name="Gatherer D."/>
            <person name="Cunningham C."/>
            <person name="Korf I."/>
            <person name="Fukuda H."/>
            <person name="Hedrick R.P."/>
            <person name="Waltzek T.B."/>
        </authorList>
    </citation>
    <scope>NUCLEOTIDE SEQUENCE [LARGE SCALE GENOMIC DNA]</scope>
    <source>
        <strain evidence="2">ST-J1</strain>
    </source>
</reference>
<reference evidence="5" key="4">
    <citation type="submission" date="2019-10" db="EMBL/GenBank/DDBJ databases">
        <title>The complete genome of Cyprinid herpesvirus 2, a new strain isolated from Allogynogenetic crucian carp.</title>
        <authorList>
            <person name="Jiang Y."/>
            <person name="Wang H."/>
            <person name="Lu L."/>
        </authorList>
    </citation>
    <scope>NUCLEOTIDE SEQUENCE</scope>
    <source>
        <strain evidence="5">YC-01</strain>
    </source>
</reference>
<sequence>MYKSEATASIMLCVRAGNSLFGQFSEYEEMNSWTLNVLDGSTKPSFLAPRFEVLEYSKLPITALHRLPQALRNSSNVDDDLFAIMDVPYLGQSYASYAYGYNVPFAKGNLLLLLGKTDQWDSGRLLDDFSLVWCPYTGDSGASDLKDVSGVYVYKAPQMTYSRCPGCLDQLEWRAEALKDYEMSSALMMPVTLALNAVCEFWTFSWGTGLVDVLRDQWCSVRSFDMSESQMVAGYKAAVDILTEIQGRPAIPAEALLLATSPLFDEAYRGTMPLYIMDNCYQGEKTHIPHRVNRQAQLRLDLFYCAATYLNELGVFPKVTYQYTVKGPRVSVPNSSSTKSDSKSTEDVTLVAPRQRTEEGNLPYTLPRANVLVSASKQGERILYAVHTADEPVLCEVPLKHHFKLAFLNTVSHLLGTKLKIPFFHPKVYKNWSTRSVHDIKDVADDPPRGLIKLDQFFLQELCVCFRDDRQIQPQR</sequence>
<dbReference type="Proteomes" id="UP000101183">
    <property type="component" value="Segment"/>
</dbReference>
<dbReference type="EMBL" id="KT387800">
    <property type="protein sequence ID" value="AMB21638.1"/>
    <property type="molecule type" value="Genomic_DNA"/>
</dbReference>
<evidence type="ECO:0000313" key="2">
    <source>
        <dbReference type="EMBL" id="AFJ20500.1"/>
    </source>
</evidence>
<evidence type="ECO:0000256" key="1">
    <source>
        <dbReference type="SAM" id="MobiDB-lite"/>
    </source>
</evidence>
<protein>
    <submittedName>
        <fullName evidence="2 4">ORF69</fullName>
    </submittedName>
</protein>
<dbReference type="KEGG" id="vg:14011459"/>
<reference evidence="7" key="5">
    <citation type="journal article" date="2022" name="Can. J. Microbiol.">
        <title>Characterization and Prevalence of A New Fatal Genotype CyHV-2 in Mainland China.</title>
        <authorList>
            <person name="Li L."/>
            <person name="Luo Y."/>
            <person name="Gao Z."/>
            <person name="Huang J."/>
            <person name="Zheng X."/>
            <person name="Nie H."/>
            <person name="Zhang J."/>
            <person name="Lin L."/>
            <person name="Yuan J."/>
        </authorList>
    </citation>
    <scope>NUCLEOTIDE SEQUENCE [LARGE SCALE GENOMIC DNA]</scope>
</reference>
<dbReference type="GeneID" id="14011459"/>